<dbReference type="InterPro" id="IPR002347">
    <property type="entry name" value="SDR_fam"/>
</dbReference>
<dbReference type="PRINTS" id="PR00080">
    <property type="entry name" value="SDRFAMILY"/>
</dbReference>
<comment type="similarity">
    <text evidence="1">Belongs to the short-chain dehydrogenases/reductases (SDR) family.</text>
</comment>
<dbReference type="Gene3D" id="3.40.50.720">
    <property type="entry name" value="NAD(P)-binding Rossmann-like Domain"/>
    <property type="match status" value="1"/>
</dbReference>
<sequence length="280" mass="30253">MLPPILLATRRSPAKPFRMPTAAYLKDLFGLEGKTAVVIGGTGELCGVMAEGLAKAGCEVVLVGRIREKAEIKLKTITDAGGKGYFMPADVTSRESLHTLLEEVVKTSGKVDILINGAGINAATPFLEIEEEEFHRIIDTNLTAVFRGCQVFGEYFIEQGIPGSIINLGSMSGLVPLSRVFIYSATKAAVHNLSKNLAREWAEHSIRVNTLVPGFFPAEQNRKVLDESRVLDILRQTPMSRFGNPDDLIGATLLMASNRAGAFMTGSEIVIDGGFNAMKI</sequence>
<dbReference type="PANTHER" id="PTHR42760:SF115">
    <property type="entry name" value="3-OXOACYL-[ACYL-CARRIER-PROTEIN] REDUCTASE FABG"/>
    <property type="match status" value="1"/>
</dbReference>
<keyword evidence="4" id="KW-1185">Reference proteome</keyword>
<dbReference type="PROSITE" id="PS00061">
    <property type="entry name" value="ADH_SHORT"/>
    <property type="match status" value="1"/>
</dbReference>
<evidence type="ECO:0000256" key="1">
    <source>
        <dbReference type="ARBA" id="ARBA00006484"/>
    </source>
</evidence>
<dbReference type="SUPFAM" id="SSF51735">
    <property type="entry name" value="NAD(P)-binding Rossmann-fold domains"/>
    <property type="match status" value="1"/>
</dbReference>
<proteinExistence type="inferred from homology"/>
<evidence type="ECO:0000313" key="3">
    <source>
        <dbReference type="EMBL" id="BCX49603.1"/>
    </source>
</evidence>
<dbReference type="PANTHER" id="PTHR42760">
    <property type="entry name" value="SHORT-CHAIN DEHYDROGENASES/REDUCTASES FAMILY MEMBER"/>
    <property type="match status" value="1"/>
</dbReference>
<reference evidence="3 4" key="1">
    <citation type="submission" date="2021-06" db="EMBL/GenBank/DDBJ databases">
        <title>Complete genome of Haloferula helveola possessing various polysaccharide degrading enzymes.</title>
        <authorList>
            <person name="Takami H."/>
            <person name="Huang C."/>
            <person name="Hamasaki K."/>
        </authorList>
    </citation>
    <scope>NUCLEOTIDE SEQUENCE [LARGE SCALE GENOMIC DNA]</scope>
    <source>
        <strain evidence="3 4">CN-1</strain>
    </source>
</reference>
<name>A0ABM7RD75_9BACT</name>
<dbReference type="Pfam" id="PF13561">
    <property type="entry name" value="adh_short_C2"/>
    <property type="match status" value="1"/>
</dbReference>
<organism evidence="3 4">
    <name type="scientific">Haloferula helveola</name>
    <dbReference type="NCBI Taxonomy" id="490095"/>
    <lineage>
        <taxon>Bacteria</taxon>
        <taxon>Pseudomonadati</taxon>
        <taxon>Verrucomicrobiota</taxon>
        <taxon>Verrucomicrobiia</taxon>
        <taxon>Verrucomicrobiales</taxon>
        <taxon>Verrucomicrobiaceae</taxon>
        <taxon>Haloferula</taxon>
    </lineage>
</organism>
<accession>A0ABM7RD75</accession>
<protein>
    <submittedName>
        <fullName evidence="3">D-mannonate oxidoreductase</fullName>
    </submittedName>
</protein>
<dbReference type="PRINTS" id="PR00081">
    <property type="entry name" value="GDHRDH"/>
</dbReference>
<gene>
    <name evidence="3" type="ORF">HAHE_35110</name>
</gene>
<evidence type="ECO:0000313" key="4">
    <source>
        <dbReference type="Proteomes" id="UP001374893"/>
    </source>
</evidence>
<dbReference type="Proteomes" id="UP001374893">
    <property type="component" value="Chromosome"/>
</dbReference>
<dbReference type="InterPro" id="IPR020904">
    <property type="entry name" value="Sc_DH/Rdtase_CS"/>
</dbReference>
<keyword evidence="2" id="KW-0560">Oxidoreductase</keyword>
<evidence type="ECO:0000256" key="2">
    <source>
        <dbReference type="ARBA" id="ARBA00023002"/>
    </source>
</evidence>
<dbReference type="EMBL" id="AP024702">
    <property type="protein sequence ID" value="BCX49603.1"/>
    <property type="molecule type" value="Genomic_DNA"/>
</dbReference>
<dbReference type="InterPro" id="IPR036291">
    <property type="entry name" value="NAD(P)-bd_dom_sf"/>
</dbReference>